<dbReference type="AlphaFoldDB" id="A0A9Q5ZH22"/>
<protein>
    <submittedName>
        <fullName evidence="1">Uncharacterized protein</fullName>
    </submittedName>
</protein>
<accession>A0A9Q5ZH22</accession>
<gene>
    <name evidence="1" type="ORF">VF08_00505</name>
</gene>
<dbReference type="Proteomes" id="UP000222310">
    <property type="component" value="Unassembled WGS sequence"/>
</dbReference>
<dbReference type="RefSeq" id="WP_099069655.1">
    <property type="nucleotide sequence ID" value="NZ_LAHD01000001.1"/>
</dbReference>
<name>A0A9Q5ZH22_NOSLI</name>
<dbReference type="EMBL" id="LAHD01000001">
    <property type="protein sequence ID" value="PHK07480.1"/>
    <property type="molecule type" value="Genomic_DNA"/>
</dbReference>
<evidence type="ECO:0000313" key="1">
    <source>
        <dbReference type="EMBL" id="PHK07480.1"/>
    </source>
</evidence>
<proteinExistence type="predicted"/>
<comment type="caution">
    <text evidence="1">The sequence shown here is derived from an EMBL/GenBank/DDBJ whole genome shotgun (WGS) entry which is preliminary data.</text>
</comment>
<dbReference type="GeneID" id="57092869"/>
<reference evidence="1 2" key="1">
    <citation type="submission" date="2015-02" db="EMBL/GenBank/DDBJ databases">
        <title>Nostoc linckia genome annotation.</title>
        <authorList>
            <person name="Zhou Z."/>
        </authorList>
    </citation>
    <scope>NUCLEOTIDE SEQUENCE [LARGE SCALE GENOMIC DNA]</scope>
    <source>
        <strain evidence="2">z8</strain>
    </source>
</reference>
<dbReference type="InterPro" id="IPR036514">
    <property type="entry name" value="SGNH_hydro_sf"/>
</dbReference>
<organism evidence="1 2">
    <name type="scientific">Nostoc linckia z8</name>
    <dbReference type="NCBI Taxonomy" id="1628746"/>
    <lineage>
        <taxon>Bacteria</taxon>
        <taxon>Bacillati</taxon>
        <taxon>Cyanobacteriota</taxon>
        <taxon>Cyanophyceae</taxon>
        <taxon>Nostocales</taxon>
        <taxon>Nostocaceae</taxon>
        <taxon>Nostoc</taxon>
    </lineage>
</organism>
<evidence type="ECO:0000313" key="2">
    <source>
        <dbReference type="Proteomes" id="UP000222310"/>
    </source>
</evidence>
<dbReference type="Gene3D" id="3.40.50.1110">
    <property type="entry name" value="SGNH hydrolase"/>
    <property type="match status" value="1"/>
</dbReference>
<sequence>MQQIQDTGQQLKLIVIKLDIRNPIHNKFLIWDDYHPTTVAHQIIADTALAAIEAKSVPKPPTQVGTLLAVGTFGAVGVLKRQQKRSALTTADLVSSAQSSHTVDKKYY</sequence>